<dbReference type="InterPro" id="IPR029055">
    <property type="entry name" value="Ntn_hydrolases_N"/>
</dbReference>
<dbReference type="Pfam" id="PF01019">
    <property type="entry name" value="G_glu_transpept"/>
    <property type="match status" value="1"/>
</dbReference>
<accession>A0A382ME68</accession>
<protein>
    <recommendedName>
        <fullName evidence="2">Gamma-glutamyltransferase</fullName>
    </recommendedName>
</protein>
<dbReference type="SUPFAM" id="SSF56235">
    <property type="entry name" value="N-terminal nucleophile aminohydrolases (Ntn hydrolases)"/>
    <property type="match status" value="1"/>
</dbReference>
<dbReference type="AlphaFoldDB" id="A0A382ME68"/>
<organism evidence="1">
    <name type="scientific">marine metagenome</name>
    <dbReference type="NCBI Taxonomy" id="408172"/>
    <lineage>
        <taxon>unclassified sequences</taxon>
        <taxon>metagenomes</taxon>
        <taxon>ecological metagenomes</taxon>
    </lineage>
</organism>
<evidence type="ECO:0000313" key="1">
    <source>
        <dbReference type="EMBL" id="SVC47283.1"/>
    </source>
</evidence>
<reference evidence="1" key="1">
    <citation type="submission" date="2018-05" db="EMBL/GenBank/DDBJ databases">
        <authorList>
            <person name="Lanie J.A."/>
            <person name="Ng W.-L."/>
            <person name="Kazmierczak K.M."/>
            <person name="Andrzejewski T.M."/>
            <person name="Davidsen T.M."/>
            <person name="Wayne K.J."/>
            <person name="Tettelin H."/>
            <person name="Glass J.I."/>
            <person name="Rusch D."/>
            <person name="Podicherti R."/>
            <person name="Tsui H.-C.T."/>
            <person name="Winkler M.E."/>
        </authorList>
    </citation>
    <scope>NUCLEOTIDE SEQUENCE</scope>
</reference>
<evidence type="ECO:0008006" key="2">
    <source>
        <dbReference type="Google" id="ProtNLM"/>
    </source>
</evidence>
<name>A0A382ME68_9ZZZZ</name>
<feature type="non-terminal residue" evidence="1">
    <location>
        <position position="117"/>
    </location>
</feature>
<sequence length="117" mass="12000">MKVSHSEEGMVVAAHALAAEAGRDVLQEGGNSVDAAIAVSLALGVVEPQASGLGGGGFMMISPEGDLERTVVIDGRGKTPSLAEETYIYPEGVFLPWAPKTGPMSATIPGLGRMLSY</sequence>
<proteinExistence type="predicted"/>
<dbReference type="PANTHER" id="PTHR43199">
    <property type="entry name" value="GLUTATHIONE HYDROLASE"/>
    <property type="match status" value="1"/>
</dbReference>
<dbReference type="EMBL" id="UINC01093120">
    <property type="protein sequence ID" value="SVC47283.1"/>
    <property type="molecule type" value="Genomic_DNA"/>
</dbReference>
<gene>
    <name evidence="1" type="ORF">METZ01_LOCUS300137</name>
</gene>
<dbReference type="PANTHER" id="PTHR43199:SF1">
    <property type="entry name" value="GLUTATHIONE HYDROLASE PROENZYME"/>
    <property type="match status" value="1"/>
</dbReference>
<dbReference type="InterPro" id="IPR051792">
    <property type="entry name" value="GGT_bact"/>
</dbReference>